<dbReference type="OrthoDB" id="557970at2"/>
<organism evidence="2 3">
    <name type="scientific">Calothrix parasitica NIES-267</name>
    <dbReference type="NCBI Taxonomy" id="1973488"/>
    <lineage>
        <taxon>Bacteria</taxon>
        <taxon>Bacillati</taxon>
        <taxon>Cyanobacteriota</taxon>
        <taxon>Cyanophyceae</taxon>
        <taxon>Nostocales</taxon>
        <taxon>Calotrichaceae</taxon>
        <taxon>Calothrix</taxon>
    </lineage>
</organism>
<keyword evidence="3" id="KW-1185">Reference proteome</keyword>
<sequence length="424" mass="45989">MNNLVIGLFLKFLATCAFCYATILTNSAFAVEGIEKSENNQFNPEPPQKIILPNFDKHDEIEKSVNNQFNPEPPQKIILPNFDKLKVQESSAEIEETKRKFTLNTIASPESIEQEASFSPTKQDIAVDKANSNDSNIDIKKTPAKCSQGKGDFVLAQSTVVAKNCEKPSFKEVEEVQQQLRDLGKIKVKSYYSAPSMSVYIPVGYGADKNTAFIAGDFQSRQRFNNSKDAQAVVGVGLGDAKKSVGVVLSYTLASVSGNFNSDFGIGGFNVKVHRQFKDGWAAAVGMNGVVNTGRYSSTLVNDFENSLYGVVTKIVRTKDDINKPFSRVAVTAGVGNGQFRTENSIYNDKENFNVFGNVAVRVHSQASLIAEWTGQDLALGASIAPFKNIPLVITPAVRDIAGPGQGASDKARFVLGAGFGLKL</sequence>
<protein>
    <submittedName>
        <fullName evidence="2">Uncharacterized protein</fullName>
    </submittedName>
</protein>
<evidence type="ECO:0000313" key="3">
    <source>
        <dbReference type="Proteomes" id="UP000218418"/>
    </source>
</evidence>
<dbReference type="EMBL" id="AP018227">
    <property type="protein sequence ID" value="BAY83152.1"/>
    <property type="molecule type" value="Genomic_DNA"/>
</dbReference>
<evidence type="ECO:0000256" key="1">
    <source>
        <dbReference type="SAM" id="SignalP"/>
    </source>
</evidence>
<dbReference type="Proteomes" id="UP000218418">
    <property type="component" value="Chromosome"/>
</dbReference>
<accession>A0A1Z4LPF9</accession>
<reference evidence="2 3" key="1">
    <citation type="submission" date="2017-06" db="EMBL/GenBank/DDBJ databases">
        <title>Genome sequencing of cyanobaciteial culture collection at National Institute for Environmental Studies (NIES).</title>
        <authorList>
            <person name="Hirose Y."/>
            <person name="Shimura Y."/>
            <person name="Fujisawa T."/>
            <person name="Nakamura Y."/>
            <person name="Kawachi M."/>
        </authorList>
    </citation>
    <scope>NUCLEOTIDE SEQUENCE [LARGE SCALE GENOMIC DNA]</scope>
    <source>
        <strain evidence="2 3">NIES-267</strain>
    </source>
</reference>
<gene>
    <name evidence="2" type="ORF">NIES267_26390</name>
</gene>
<evidence type="ECO:0000313" key="2">
    <source>
        <dbReference type="EMBL" id="BAY83152.1"/>
    </source>
</evidence>
<proteinExistence type="predicted"/>
<dbReference type="AlphaFoldDB" id="A0A1Z4LPF9"/>
<feature type="signal peptide" evidence="1">
    <location>
        <begin position="1"/>
        <end position="30"/>
    </location>
</feature>
<keyword evidence="1" id="KW-0732">Signal</keyword>
<feature type="chain" id="PRO_5012351243" evidence="1">
    <location>
        <begin position="31"/>
        <end position="424"/>
    </location>
</feature>
<name>A0A1Z4LPF9_9CYAN</name>